<proteinExistence type="predicted"/>
<evidence type="ECO:0000313" key="2">
    <source>
        <dbReference type="Proteomes" id="UP000792671"/>
    </source>
</evidence>
<organism evidence="1 2">
    <name type="scientific">Mythimna separata entomopoxvirus 'L'</name>
    <dbReference type="NCBI Taxonomy" id="1293572"/>
    <lineage>
        <taxon>Viruses</taxon>
        <taxon>Varidnaviria</taxon>
        <taxon>Bamfordvirae</taxon>
        <taxon>Nucleocytoviricota</taxon>
        <taxon>Pokkesviricetes</taxon>
        <taxon>Chitovirales</taxon>
        <taxon>Poxviridae</taxon>
        <taxon>Entomopoxvirinae</taxon>
        <taxon>Betaentomopoxvirus</taxon>
        <taxon>Betaentomopoxvirus mseparata</taxon>
        <taxon>Mythimna separata entomopoxvirus</taxon>
    </lineage>
</organism>
<accession>A0A916NYC6</accession>
<reference evidence="1 2" key="1">
    <citation type="journal article" date="2013" name="J. Virol.">
        <title>New Insights into the Evolution of Entomopoxvirinae from the Complete Genome Sequences of Four Entomopoxviruses Infecting Adoxophyes honmai, Choristoneura biennis, Choristoneura rosaceana, and Mythimna separata.</title>
        <authorList>
            <person name="Theze J."/>
            <person name="Takatsuka J."/>
            <person name="Li Z."/>
            <person name="Gallais J."/>
            <person name="Doucet D."/>
            <person name="Arif B."/>
            <person name="Nakai M."/>
            <person name="Herniou E.A."/>
        </authorList>
    </citation>
    <scope>NUCLEOTIDE SEQUENCE [LARGE SCALE GENOMIC DNA]</scope>
</reference>
<dbReference type="Proteomes" id="UP000792671">
    <property type="component" value="Genome"/>
</dbReference>
<protein>
    <submittedName>
        <fullName evidence="1">Uncharacterized protein</fullName>
    </submittedName>
</protein>
<keyword evidence="2" id="KW-1185">Reference proteome</keyword>
<dbReference type="GeneID" id="15613668"/>
<dbReference type="RefSeq" id="YP_008003563.1">
    <property type="nucleotide sequence ID" value="NC_021246.1"/>
</dbReference>
<gene>
    <name evidence="1" type="ORF">MYSEV_046</name>
</gene>
<dbReference type="OrthoDB" id="22475at10239"/>
<evidence type="ECO:0000313" key="1">
    <source>
        <dbReference type="EMBL" id="CCU56244.1"/>
    </source>
</evidence>
<sequence>MTNTLLYIKWKYIKFLEKIKPKNINKCIAIVYDRKCNELTKYKYCYNHYKIMKEYCNLYHYWNNRYKYQDVELYNLIDTEIKMRKQYEYIFNLYLDYNHNKWIKFLEYQRDNITYKLNDKYHNLYNEIMYFKIDTYFIKNLDYLNLDINLIENTLSFDYIDDKIYKFKKIDIFTDYFDKYIYEYRYIYKRMSVS</sequence>
<dbReference type="KEGG" id="vg:15613668"/>
<dbReference type="EMBL" id="HF679134">
    <property type="protein sequence ID" value="CCU56244.1"/>
    <property type="molecule type" value="Genomic_DNA"/>
</dbReference>
<name>A0A916NYC6_9POXV</name>